<gene>
    <name evidence="1" type="ORF">FA09DRAFT_327278</name>
</gene>
<keyword evidence="2" id="KW-1185">Reference proteome</keyword>
<protein>
    <submittedName>
        <fullName evidence="1">Uncharacterized protein</fullName>
    </submittedName>
</protein>
<sequence>MLPPLPSSLHLSPALPWCALLRYSFARLRRSLRAAFCDALALRRSAICTPRSCFLRAATDERTAPRTLPFLAGAGGAGMGRAGAAGADEVLSSGSVQGLGVSPCH</sequence>
<organism evidence="1 2">
    <name type="scientific">Tilletiopsis washingtonensis</name>
    <dbReference type="NCBI Taxonomy" id="58919"/>
    <lineage>
        <taxon>Eukaryota</taxon>
        <taxon>Fungi</taxon>
        <taxon>Dikarya</taxon>
        <taxon>Basidiomycota</taxon>
        <taxon>Ustilaginomycotina</taxon>
        <taxon>Exobasidiomycetes</taxon>
        <taxon>Entylomatales</taxon>
        <taxon>Entylomatales incertae sedis</taxon>
        <taxon>Tilletiopsis</taxon>
    </lineage>
</organism>
<proteinExistence type="predicted"/>
<evidence type="ECO:0000313" key="1">
    <source>
        <dbReference type="EMBL" id="PWO01336.1"/>
    </source>
</evidence>
<dbReference type="AlphaFoldDB" id="A0A316ZLR0"/>
<evidence type="ECO:0000313" key="2">
    <source>
        <dbReference type="Proteomes" id="UP000245946"/>
    </source>
</evidence>
<dbReference type="GeneID" id="37268893"/>
<dbReference type="Proteomes" id="UP000245946">
    <property type="component" value="Unassembled WGS sequence"/>
</dbReference>
<reference evidence="1 2" key="1">
    <citation type="journal article" date="2018" name="Mol. Biol. Evol.">
        <title>Broad Genomic Sampling Reveals a Smut Pathogenic Ancestry of the Fungal Clade Ustilaginomycotina.</title>
        <authorList>
            <person name="Kijpornyongpan T."/>
            <person name="Mondo S.J."/>
            <person name="Barry K."/>
            <person name="Sandor L."/>
            <person name="Lee J."/>
            <person name="Lipzen A."/>
            <person name="Pangilinan J."/>
            <person name="LaButti K."/>
            <person name="Hainaut M."/>
            <person name="Henrissat B."/>
            <person name="Grigoriev I.V."/>
            <person name="Spatafora J.W."/>
            <person name="Aime M.C."/>
        </authorList>
    </citation>
    <scope>NUCLEOTIDE SEQUENCE [LARGE SCALE GENOMIC DNA]</scope>
    <source>
        <strain evidence="1 2">MCA 4186</strain>
    </source>
</reference>
<name>A0A316ZLR0_9BASI</name>
<dbReference type="RefSeq" id="XP_025601614.1">
    <property type="nucleotide sequence ID" value="XM_025741349.1"/>
</dbReference>
<dbReference type="EMBL" id="KZ819283">
    <property type="protein sequence ID" value="PWO01336.1"/>
    <property type="molecule type" value="Genomic_DNA"/>
</dbReference>
<accession>A0A316ZLR0</accession>